<keyword evidence="12 14" id="KW-0173">Coenzyme A biosynthesis</keyword>
<dbReference type="RefSeq" id="WP_136865350.1">
    <property type="nucleotide sequence ID" value="NZ_SWCJ01000027.1"/>
</dbReference>
<feature type="binding site" evidence="14">
    <location>
        <begin position="95"/>
        <end position="102"/>
    </location>
    <ligand>
        <name>ATP</name>
        <dbReference type="ChEBI" id="CHEBI:30616"/>
    </ligand>
</feature>
<dbReference type="EC" id="2.7.1.33" evidence="5 14"/>
<gene>
    <name evidence="14" type="primary">coaA</name>
    <name evidence="17" type="ORF">FCL42_20815</name>
</gene>
<evidence type="ECO:0000256" key="12">
    <source>
        <dbReference type="ARBA" id="ARBA00022993"/>
    </source>
</evidence>
<keyword evidence="9 14" id="KW-0547">Nucleotide-binding</keyword>
<keyword evidence="11 14" id="KW-0067">ATP-binding</keyword>
<comment type="similarity">
    <text evidence="4 14 15">Belongs to the prokaryotic pantothenate kinase family.</text>
</comment>
<name>A0A4U1BET0_9GAMM</name>
<keyword evidence="18" id="KW-1185">Reference proteome</keyword>
<reference evidence="17 18" key="1">
    <citation type="submission" date="2019-04" db="EMBL/GenBank/DDBJ databases">
        <authorList>
            <person name="Hwang J.C."/>
        </authorList>
    </citation>
    <scope>NUCLEOTIDE SEQUENCE [LARGE SCALE GENOMIC DNA]</scope>
    <source>
        <strain evidence="17 18">IMCC35002</strain>
    </source>
</reference>
<dbReference type="PIRSF" id="PIRSF000545">
    <property type="entry name" value="Pantothenate_kin"/>
    <property type="match status" value="1"/>
</dbReference>
<dbReference type="GO" id="GO:0015937">
    <property type="term" value="P:coenzyme A biosynthetic process"/>
    <property type="evidence" value="ECO:0007669"/>
    <property type="project" value="UniProtKB-UniRule"/>
</dbReference>
<evidence type="ECO:0000256" key="14">
    <source>
        <dbReference type="HAMAP-Rule" id="MF_00215"/>
    </source>
</evidence>
<proteinExistence type="inferred from homology"/>
<evidence type="ECO:0000256" key="15">
    <source>
        <dbReference type="RuleBase" id="RU003530"/>
    </source>
</evidence>
<dbReference type="HAMAP" id="MF_00215">
    <property type="entry name" value="Pantothen_kinase_1"/>
    <property type="match status" value="1"/>
</dbReference>
<evidence type="ECO:0000256" key="8">
    <source>
        <dbReference type="ARBA" id="ARBA00022679"/>
    </source>
</evidence>
<comment type="catalytic activity">
    <reaction evidence="1 14 15">
        <text>(R)-pantothenate + ATP = (R)-4'-phosphopantothenate + ADP + H(+)</text>
        <dbReference type="Rhea" id="RHEA:16373"/>
        <dbReference type="ChEBI" id="CHEBI:10986"/>
        <dbReference type="ChEBI" id="CHEBI:15378"/>
        <dbReference type="ChEBI" id="CHEBI:29032"/>
        <dbReference type="ChEBI" id="CHEBI:30616"/>
        <dbReference type="ChEBI" id="CHEBI:456216"/>
        <dbReference type="EC" id="2.7.1.33"/>
    </reaction>
</comment>
<evidence type="ECO:0000256" key="5">
    <source>
        <dbReference type="ARBA" id="ARBA00012102"/>
    </source>
</evidence>
<dbReference type="GO" id="GO:0004594">
    <property type="term" value="F:pantothenate kinase activity"/>
    <property type="evidence" value="ECO:0007669"/>
    <property type="project" value="UniProtKB-UniRule"/>
</dbReference>
<dbReference type="Proteomes" id="UP000305675">
    <property type="component" value="Unassembled WGS sequence"/>
</dbReference>
<evidence type="ECO:0000256" key="1">
    <source>
        <dbReference type="ARBA" id="ARBA00001206"/>
    </source>
</evidence>
<dbReference type="UniPathway" id="UPA00241">
    <property type="reaction ID" value="UER00352"/>
</dbReference>
<comment type="caution">
    <text evidence="17">The sequence shown here is derived from an EMBL/GenBank/DDBJ whole genome shotgun (WGS) entry which is preliminary data.</text>
</comment>
<evidence type="ECO:0000313" key="17">
    <source>
        <dbReference type="EMBL" id="TKB49574.1"/>
    </source>
</evidence>
<evidence type="ECO:0000256" key="3">
    <source>
        <dbReference type="ARBA" id="ARBA00005225"/>
    </source>
</evidence>
<evidence type="ECO:0000313" key="18">
    <source>
        <dbReference type="Proteomes" id="UP000305675"/>
    </source>
</evidence>
<organism evidence="17 18">
    <name type="scientific">Ferrimonas aestuarii</name>
    <dbReference type="NCBI Taxonomy" id="2569539"/>
    <lineage>
        <taxon>Bacteria</taxon>
        <taxon>Pseudomonadati</taxon>
        <taxon>Pseudomonadota</taxon>
        <taxon>Gammaproteobacteria</taxon>
        <taxon>Alteromonadales</taxon>
        <taxon>Ferrimonadaceae</taxon>
        <taxon>Ferrimonas</taxon>
    </lineage>
</organism>
<dbReference type="GO" id="GO:0005524">
    <property type="term" value="F:ATP binding"/>
    <property type="evidence" value="ECO:0007669"/>
    <property type="project" value="UniProtKB-UniRule"/>
</dbReference>
<feature type="domain" description="Phosphoribulokinase/uridine kinase" evidence="16">
    <location>
        <begin position="90"/>
        <end position="242"/>
    </location>
</feature>
<evidence type="ECO:0000256" key="4">
    <source>
        <dbReference type="ARBA" id="ARBA00006087"/>
    </source>
</evidence>
<evidence type="ECO:0000256" key="10">
    <source>
        <dbReference type="ARBA" id="ARBA00022777"/>
    </source>
</evidence>
<dbReference type="InterPro" id="IPR006083">
    <property type="entry name" value="PRK/URK"/>
</dbReference>
<keyword evidence="8 14" id="KW-0808">Transferase</keyword>
<dbReference type="Pfam" id="PF00485">
    <property type="entry name" value="PRK"/>
    <property type="match status" value="1"/>
</dbReference>
<dbReference type="OrthoDB" id="1550976at2"/>
<dbReference type="PANTHER" id="PTHR10285">
    <property type="entry name" value="URIDINE KINASE"/>
    <property type="match status" value="1"/>
</dbReference>
<keyword evidence="10 14" id="KW-0418">Kinase</keyword>
<keyword evidence="7 14" id="KW-0963">Cytoplasm</keyword>
<dbReference type="Gene3D" id="3.40.50.300">
    <property type="entry name" value="P-loop containing nucleotide triphosphate hydrolases"/>
    <property type="match status" value="1"/>
</dbReference>
<comment type="pathway">
    <text evidence="3 14 15">Cofactor biosynthesis; coenzyme A biosynthesis; CoA from (R)-pantothenate: step 1/5.</text>
</comment>
<comment type="subcellular location">
    <subcellularLocation>
        <location evidence="2 14 15">Cytoplasm</location>
    </subcellularLocation>
</comment>
<dbReference type="AlphaFoldDB" id="A0A4U1BET0"/>
<dbReference type="GO" id="GO:0005737">
    <property type="term" value="C:cytoplasm"/>
    <property type="evidence" value="ECO:0007669"/>
    <property type="project" value="UniProtKB-SubCell"/>
</dbReference>
<accession>A0A4U1BET0</accession>
<evidence type="ECO:0000256" key="6">
    <source>
        <dbReference type="ARBA" id="ARBA00015080"/>
    </source>
</evidence>
<protein>
    <recommendedName>
        <fullName evidence="6 14">Pantothenate kinase</fullName>
        <ecNumber evidence="5 14">2.7.1.33</ecNumber>
    </recommendedName>
    <alternativeName>
        <fullName evidence="13 14">Pantothenic acid kinase</fullName>
    </alternativeName>
</protein>
<dbReference type="InterPro" id="IPR004566">
    <property type="entry name" value="PanK"/>
</dbReference>
<evidence type="ECO:0000259" key="16">
    <source>
        <dbReference type="Pfam" id="PF00485"/>
    </source>
</evidence>
<dbReference type="InterPro" id="IPR027417">
    <property type="entry name" value="P-loop_NTPase"/>
</dbReference>
<evidence type="ECO:0000256" key="2">
    <source>
        <dbReference type="ARBA" id="ARBA00004496"/>
    </source>
</evidence>
<dbReference type="EMBL" id="SWCJ01000027">
    <property type="protein sequence ID" value="TKB49574.1"/>
    <property type="molecule type" value="Genomic_DNA"/>
</dbReference>
<evidence type="ECO:0000256" key="11">
    <source>
        <dbReference type="ARBA" id="ARBA00022840"/>
    </source>
</evidence>
<evidence type="ECO:0000256" key="9">
    <source>
        <dbReference type="ARBA" id="ARBA00022741"/>
    </source>
</evidence>
<sequence length="315" mass="36206">MQDNIAGQSSAYLEFGRDHWSALRDAVPLPLSQGELNKLKGINENISLEEVEAIYLPLSRLLNLYVKTNQRRGRVVEDFLGQRPEKGPYIISVAGSVAVGKSTTSRILQALLQRWPEHPRVELITTDGFLYPLAELKQKQLLQKKGFPQSYDGQMLLDFLKAVKAGHKTVEAPVYSHLTYDRLPEMQKINKPDILILEGLNVLQTAVDYREPGNRLFVSDFVDFSLYVDADTPLLKHWYIERFESFRKGSFTDPNSYFHHYAQLSESEAKKTATKIWDEINGPNLEENILPTRERANLILCKGENHLVRRIWLRQ</sequence>
<dbReference type="SUPFAM" id="SSF52540">
    <property type="entry name" value="P-loop containing nucleoside triphosphate hydrolases"/>
    <property type="match status" value="1"/>
</dbReference>
<evidence type="ECO:0000256" key="13">
    <source>
        <dbReference type="ARBA" id="ARBA00032866"/>
    </source>
</evidence>
<evidence type="ECO:0000256" key="7">
    <source>
        <dbReference type="ARBA" id="ARBA00022490"/>
    </source>
</evidence>
<dbReference type="CDD" id="cd02025">
    <property type="entry name" value="PanK"/>
    <property type="match status" value="1"/>
</dbReference>
<dbReference type="NCBIfam" id="TIGR00554">
    <property type="entry name" value="panK_bact"/>
    <property type="match status" value="1"/>
</dbReference>